<dbReference type="GO" id="GO:0003677">
    <property type="term" value="F:DNA binding"/>
    <property type="evidence" value="ECO:0007669"/>
    <property type="project" value="InterPro"/>
</dbReference>
<dbReference type="InterPro" id="IPR007219">
    <property type="entry name" value="XnlR_reg_dom"/>
</dbReference>
<evidence type="ECO:0000256" key="3">
    <source>
        <dbReference type="ARBA" id="ARBA00023015"/>
    </source>
</evidence>
<keyword evidence="8" id="KW-1185">Reference proteome</keyword>
<comment type="subcellular location">
    <subcellularLocation>
        <location evidence="1">Nucleus</location>
    </subcellularLocation>
</comment>
<keyword evidence="4" id="KW-0804">Transcription</keyword>
<dbReference type="PROSITE" id="PS50048">
    <property type="entry name" value="ZN2_CY6_FUNGAL_2"/>
    <property type="match status" value="1"/>
</dbReference>
<protein>
    <recommendedName>
        <fullName evidence="6">Zn(2)-C6 fungal-type domain-containing protein</fullName>
    </recommendedName>
</protein>
<proteinExistence type="predicted"/>
<keyword evidence="2" id="KW-0479">Metal-binding</keyword>
<evidence type="ECO:0000256" key="1">
    <source>
        <dbReference type="ARBA" id="ARBA00004123"/>
    </source>
</evidence>
<evidence type="ECO:0000256" key="2">
    <source>
        <dbReference type="ARBA" id="ARBA00022723"/>
    </source>
</evidence>
<dbReference type="EMBL" id="KL198030">
    <property type="protein sequence ID" value="KDQ15872.1"/>
    <property type="molecule type" value="Genomic_DNA"/>
</dbReference>
<dbReference type="CDD" id="cd12148">
    <property type="entry name" value="fungal_TF_MHR"/>
    <property type="match status" value="1"/>
</dbReference>
<evidence type="ECO:0000256" key="4">
    <source>
        <dbReference type="ARBA" id="ARBA00023163"/>
    </source>
</evidence>
<dbReference type="Gene3D" id="4.10.240.10">
    <property type="entry name" value="Zn(2)-C6 fungal-type DNA-binding domain"/>
    <property type="match status" value="1"/>
</dbReference>
<dbReference type="InterPro" id="IPR036864">
    <property type="entry name" value="Zn2-C6_fun-type_DNA-bd_sf"/>
</dbReference>
<keyword evidence="3" id="KW-0805">Transcription regulation</keyword>
<dbReference type="GO" id="GO:0005634">
    <property type="term" value="C:nucleus"/>
    <property type="evidence" value="ECO:0007669"/>
    <property type="project" value="UniProtKB-SubCell"/>
</dbReference>
<dbReference type="SUPFAM" id="SSF57701">
    <property type="entry name" value="Zn2/Cys6 DNA-binding domain"/>
    <property type="match status" value="1"/>
</dbReference>
<dbReference type="CDD" id="cd00067">
    <property type="entry name" value="GAL4"/>
    <property type="match status" value="1"/>
</dbReference>
<evidence type="ECO:0000259" key="6">
    <source>
        <dbReference type="PROSITE" id="PS50048"/>
    </source>
</evidence>
<dbReference type="Proteomes" id="UP000027195">
    <property type="component" value="Unassembled WGS sequence"/>
</dbReference>
<dbReference type="Pfam" id="PF04082">
    <property type="entry name" value="Fungal_trans"/>
    <property type="match status" value="1"/>
</dbReference>
<evidence type="ECO:0000256" key="5">
    <source>
        <dbReference type="ARBA" id="ARBA00023242"/>
    </source>
</evidence>
<dbReference type="GO" id="GO:0008270">
    <property type="term" value="F:zinc ion binding"/>
    <property type="evidence" value="ECO:0007669"/>
    <property type="project" value="InterPro"/>
</dbReference>
<keyword evidence="5" id="KW-0539">Nucleus</keyword>
<accession>A0A067MVK2</accession>
<dbReference type="InParanoid" id="A0A067MVK2"/>
<gene>
    <name evidence="7" type="ORF">BOTBODRAFT_31331</name>
</gene>
<dbReference type="SMART" id="SM00066">
    <property type="entry name" value="GAL4"/>
    <property type="match status" value="1"/>
</dbReference>
<reference evidence="8" key="1">
    <citation type="journal article" date="2014" name="Proc. Natl. Acad. Sci. U.S.A.">
        <title>Extensive sampling of basidiomycete genomes demonstrates inadequacy of the white-rot/brown-rot paradigm for wood decay fungi.</title>
        <authorList>
            <person name="Riley R."/>
            <person name="Salamov A.A."/>
            <person name="Brown D.W."/>
            <person name="Nagy L.G."/>
            <person name="Floudas D."/>
            <person name="Held B.W."/>
            <person name="Levasseur A."/>
            <person name="Lombard V."/>
            <person name="Morin E."/>
            <person name="Otillar R."/>
            <person name="Lindquist E.A."/>
            <person name="Sun H."/>
            <person name="LaButti K.M."/>
            <person name="Schmutz J."/>
            <person name="Jabbour D."/>
            <person name="Luo H."/>
            <person name="Baker S.E."/>
            <person name="Pisabarro A.G."/>
            <person name="Walton J.D."/>
            <person name="Blanchette R.A."/>
            <person name="Henrissat B."/>
            <person name="Martin F."/>
            <person name="Cullen D."/>
            <person name="Hibbett D.S."/>
            <person name="Grigoriev I.V."/>
        </authorList>
    </citation>
    <scope>NUCLEOTIDE SEQUENCE [LARGE SCALE GENOMIC DNA]</scope>
    <source>
        <strain evidence="8">FD-172 SS1</strain>
    </source>
</reference>
<dbReference type="InterPro" id="IPR050815">
    <property type="entry name" value="TF_fung"/>
</dbReference>
<dbReference type="AlphaFoldDB" id="A0A067MVK2"/>
<name>A0A067MVK2_BOTB1</name>
<dbReference type="OrthoDB" id="2123952at2759"/>
<dbReference type="GO" id="GO:0006351">
    <property type="term" value="P:DNA-templated transcription"/>
    <property type="evidence" value="ECO:0007669"/>
    <property type="project" value="InterPro"/>
</dbReference>
<dbReference type="PANTHER" id="PTHR47338">
    <property type="entry name" value="ZN(II)2CYS6 TRANSCRIPTION FACTOR (EUROFUNG)-RELATED"/>
    <property type="match status" value="1"/>
</dbReference>
<dbReference type="HOGENOM" id="CLU_022337_0_0_1"/>
<dbReference type="GO" id="GO:0000981">
    <property type="term" value="F:DNA-binding transcription factor activity, RNA polymerase II-specific"/>
    <property type="evidence" value="ECO:0007669"/>
    <property type="project" value="InterPro"/>
</dbReference>
<dbReference type="InterPro" id="IPR001138">
    <property type="entry name" value="Zn2Cys6_DnaBD"/>
</dbReference>
<feature type="domain" description="Zn(2)-C6 fungal-type" evidence="6">
    <location>
        <begin position="23"/>
        <end position="55"/>
    </location>
</feature>
<dbReference type="Pfam" id="PF00172">
    <property type="entry name" value="Zn_clus"/>
    <property type="match status" value="1"/>
</dbReference>
<evidence type="ECO:0000313" key="7">
    <source>
        <dbReference type="EMBL" id="KDQ15872.1"/>
    </source>
</evidence>
<evidence type="ECO:0000313" key="8">
    <source>
        <dbReference type="Proteomes" id="UP000027195"/>
    </source>
</evidence>
<dbReference type="PROSITE" id="PS00463">
    <property type="entry name" value="ZN2_CY6_FUNGAL_1"/>
    <property type="match status" value="1"/>
</dbReference>
<organism evidence="7 8">
    <name type="scientific">Botryobasidium botryosum (strain FD-172 SS1)</name>
    <dbReference type="NCBI Taxonomy" id="930990"/>
    <lineage>
        <taxon>Eukaryota</taxon>
        <taxon>Fungi</taxon>
        <taxon>Dikarya</taxon>
        <taxon>Basidiomycota</taxon>
        <taxon>Agaricomycotina</taxon>
        <taxon>Agaricomycetes</taxon>
        <taxon>Cantharellales</taxon>
        <taxon>Botryobasidiaceae</taxon>
        <taxon>Botryobasidium</taxon>
    </lineage>
</organism>
<sequence length="565" mass="63926">MAAQLRLDGALISSPKRIRRGVSCAICRQRKVACDTAKPTCGNCTRGGMSSECFYPGLKKTLRLPLLVERIKELEEQVGVLEASSVADRLLASDVESWYWSVWDAQTPQFLWVCWKALVGDSLALRNRIISRADWWSRGEDPPLVLSEALLVAAMNHSYDFGLEFNAPRLLASVRDGTGPHPAVINVLYLMGCYYTPGPLHALEPYFLGRVRRHLQHSLQNVDRIVDFLKASAILTFYYLFRIRTAEAANSVPSNITFAVAAGLHDLSPPRWSPERETFLPPPRDRVELGERITVWWLLFMLDRGFHFMSSQRPIVVADERIRTVWPQPSEEYERGEISTEPNNTVHSLYDSKSTASCALGNCVLALRAKSFALFERSARVGATAEKSSLAQFKNTDRAIRCFLDTVPPIYNVQKHESGTNPRQATINPLIALVRTLALGAMIQLHQGVGRRGDAKSLDTCIEAINEVIGVIYEIKRLQAKGMLSKIMGLTWLLVKSFLERELQELQKQPMPDRVRVERIRLDLEAVKWAFQKVHDQLRRYAINQNQVKPRMDLRGDHSTSLPRP</sequence>
<dbReference type="PANTHER" id="PTHR47338:SF29">
    <property type="entry name" value="ZN(2)-C6 FUNGAL-TYPE DOMAIN-CONTAINING PROTEIN"/>
    <property type="match status" value="1"/>
</dbReference>